<evidence type="ECO:0000256" key="3">
    <source>
        <dbReference type="ARBA" id="ARBA00022833"/>
    </source>
</evidence>
<comment type="caution">
    <text evidence="5">The sequence shown here is derived from an EMBL/GenBank/DDBJ whole genome shotgun (WGS) entry which is preliminary data.</text>
</comment>
<dbReference type="InterPro" id="IPR001876">
    <property type="entry name" value="Znf_RanBP2"/>
</dbReference>
<evidence type="ECO:0000313" key="6">
    <source>
        <dbReference type="Proteomes" id="UP001169760"/>
    </source>
</evidence>
<dbReference type="AlphaFoldDB" id="A0AAW7X9W1"/>
<evidence type="ECO:0000259" key="4">
    <source>
        <dbReference type="PROSITE" id="PS01358"/>
    </source>
</evidence>
<gene>
    <name evidence="5" type="ORF">Q4521_14510</name>
</gene>
<name>A0AAW7X9W1_9GAMM</name>
<dbReference type="InterPro" id="IPR018551">
    <property type="entry name" value="DUF2007"/>
</dbReference>
<organism evidence="5 6">
    <name type="scientific">Saccharophagus degradans</name>
    <dbReference type="NCBI Taxonomy" id="86304"/>
    <lineage>
        <taxon>Bacteria</taxon>
        <taxon>Pseudomonadati</taxon>
        <taxon>Pseudomonadota</taxon>
        <taxon>Gammaproteobacteria</taxon>
        <taxon>Cellvibrionales</taxon>
        <taxon>Cellvibrionaceae</taxon>
        <taxon>Saccharophagus</taxon>
    </lineage>
</organism>
<dbReference type="GO" id="GO:0008270">
    <property type="term" value="F:zinc ion binding"/>
    <property type="evidence" value="ECO:0007669"/>
    <property type="project" value="UniProtKB-KW"/>
</dbReference>
<keyword evidence="1" id="KW-0479">Metal-binding</keyword>
<keyword evidence="2" id="KW-0863">Zinc-finger</keyword>
<evidence type="ECO:0000256" key="1">
    <source>
        <dbReference type="ARBA" id="ARBA00022723"/>
    </source>
</evidence>
<dbReference type="RefSeq" id="WP_011469974.1">
    <property type="nucleotide sequence ID" value="NZ_JAHKPP010000031.1"/>
</dbReference>
<accession>A0AAW7X9W1</accession>
<reference evidence="5" key="1">
    <citation type="submission" date="2023-07" db="EMBL/GenBank/DDBJ databases">
        <title>Genome content predicts the carbon catabolic preferences of heterotrophic bacteria.</title>
        <authorList>
            <person name="Gralka M."/>
        </authorList>
    </citation>
    <scope>NUCLEOTIDE SEQUENCE</scope>
    <source>
        <strain evidence="5">I3M17_2</strain>
    </source>
</reference>
<dbReference type="Pfam" id="PF09413">
    <property type="entry name" value="DUF2007"/>
    <property type="match status" value="1"/>
</dbReference>
<dbReference type="Proteomes" id="UP001169760">
    <property type="component" value="Unassembled WGS sequence"/>
</dbReference>
<dbReference type="PROSITE" id="PS01358">
    <property type="entry name" value="ZF_RANBP2_1"/>
    <property type="match status" value="1"/>
</dbReference>
<proteinExistence type="predicted"/>
<evidence type="ECO:0000256" key="2">
    <source>
        <dbReference type="ARBA" id="ARBA00022771"/>
    </source>
</evidence>
<dbReference type="EMBL" id="JAUOPB010000010">
    <property type="protein sequence ID" value="MDO6423691.1"/>
    <property type="molecule type" value="Genomic_DNA"/>
</dbReference>
<evidence type="ECO:0000313" key="5">
    <source>
        <dbReference type="EMBL" id="MDO6423691.1"/>
    </source>
</evidence>
<feature type="domain" description="RanBP2-type" evidence="4">
    <location>
        <begin position="76"/>
        <end position="95"/>
    </location>
</feature>
<sequence>MKLVYTHQNGILVGSVKALLEQASIKVEMKNEYASGAVGELSAIDSWPEIWVSNLDEERAKIIVARLQDNTPREEWVCAACSESNDAAFEVCWQCQAFPPIAP</sequence>
<protein>
    <submittedName>
        <fullName evidence="5">DUF2007 domain-containing protein</fullName>
    </submittedName>
</protein>
<dbReference type="GeneID" id="98615118"/>
<keyword evidence="3" id="KW-0862">Zinc</keyword>